<accession>A0A1I1M0H8</accession>
<feature type="transmembrane region" description="Helical" evidence="1">
    <location>
        <begin position="128"/>
        <end position="146"/>
    </location>
</feature>
<dbReference type="AlphaFoldDB" id="A0A1I1M0H8"/>
<feature type="transmembrane region" description="Helical" evidence="1">
    <location>
        <begin position="6"/>
        <end position="24"/>
    </location>
</feature>
<proteinExistence type="predicted"/>
<dbReference type="Proteomes" id="UP000198639">
    <property type="component" value="Unassembled WGS sequence"/>
</dbReference>
<keyword evidence="3" id="KW-1185">Reference proteome</keyword>
<dbReference type="OrthoDB" id="8736377at2"/>
<dbReference type="STRING" id="1164594.SAMN05216204_11063"/>
<name>A0A1I1M0H8_9BURK</name>
<keyword evidence="1" id="KW-0812">Transmembrane</keyword>
<feature type="transmembrane region" description="Helical" evidence="1">
    <location>
        <begin position="387"/>
        <end position="404"/>
    </location>
</feature>
<evidence type="ECO:0000313" key="2">
    <source>
        <dbReference type="EMBL" id="SFC78606.1"/>
    </source>
</evidence>
<evidence type="ECO:0000256" key="1">
    <source>
        <dbReference type="SAM" id="Phobius"/>
    </source>
</evidence>
<feature type="transmembrane region" description="Helical" evidence="1">
    <location>
        <begin position="361"/>
        <end position="380"/>
    </location>
</feature>
<keyword evidence="1" id="KW-1133">Transmembrane helix</keyword>
<gene>
    <name evidence="2" type="ORF">SAMN05216204_11063</name>
</gene>
<evidence type="ECO:0000313" key="3">
    <source>
        <dbReference type="Proteomes" id="UP000198639"/>
    </source>
</evidence>
<feature type="transmembrane region" description="Helical" evidence="1">
    <location>
        <begin position="299"/>
        <end position="319"/>
    </location>
</feature>
<keyword evidence="1" id="KW-0472">Membrane</keyword>
<feature type="transmembrane region" description="Helical" evidence="1">
    <location>
        <begin position="250"/>
        <end position="279"/>
    </location>
</feature>
<organism evidence="2 3">
    <name type="scientific">Massilia yuzhufengensis</name>
    <dbReference type="NCBI Taxonomy" id="1164594"/>
    <lineage>
        <taxon>Bacteria</taxon>
        <taxon>Pseudomonadati</taxon>
        <taxon>Pseudomonadota</taxon>
        <taxon>Betaproteobacteria</taxon>
        <taxon>Burkholderiales</taxon>
        <taxon>Oxalobacteraceae</taxon>
        <taxon>Telluria group</taxon>
        <taxon>Massilia</taxon>
    </lineage>
</organism>
<dbReference type="EMBL" id="FOLD01000010">
    <property type="protein sequence ID" value="SFC78606.1"/>
    <property type="molecule type" value="Genomic_DNA"/>
</dbReference>
<sequence length="642" mass="68709">MPASILARLAAIFLCAVFAVLCLAKARLIGDGLEYLAMVQGFVAHGSPELRRTDVDAFAAMPPPALARALLKPAMLDGAIERLERGAIVELGFARARDGSVHAIHFWMYSLLAAPFYALVVLLGQNPFMALVALNLAILAASAWRVRAWLPAAGLPELALVAIMGPLYYTVWSGPEVMAGCCVLLASLAALRRDLALTVALAGLGASQNPSIAGLIPAAAAYAALYRWFPAAALFPPEGGPRPWLRDGALVAAGIAAALLPYLHNMALFGMPSLISHYYTDLGLVTPERMFSFLFDLNQGLFTGFPALPACAAIILAALEPGRRRAWLVHLGIALLLTLGMALPTLAATNWNSGAIIVSRYAYWTSMPMLAVCLVGLVQLGPRTRNIALCAALLLQALFTWQAYRSRAPSFISHGRLAAWVLDHAPRWYNPDPEIFLKRERRREDLVTPDQVVVHRGPRGATKLMRYWSNSADSGGLCGPGTHLAAAHVKTLASGWRYYNAPLRCDPGPAPAVRIAIGPGMPPILGSGWSRIEGAMVWTEGEHSRLRLALPPGRRAAYLGLDGAYFDGVRASTVTVNGVELGKKLLGQAPLALPAQVRGARVLDVTIEHALPARPADAADPRALGFSLRGVAIEFELETEAK</sequence>
<feature type="transmembrane region" description="Helical" evidence="1">
    <location>
        <begin position="326"/>
        <end position="349"/>
    </location>
</feature>
<feature type="transmembrane region" description="Helical" evidence="1">
    <location>
        <begin position="167"/>
        <end position="191"/>
    </location>
</feature>
<dbReference type="RefSeq" id="WP_091874577.1">
    <property type="nucleotide sequence ID" value="NZ_FOLD01000010.1"/>
</dbReference>
<feature type="transmembrane region" description="Helical" evidence="1">
    <location>
        <begin position="104"/>
        <end position="122"/>
    </location>
</feature>
<reference evidence="3" key="1">
    <citation type="submission" date="2016-10" db="EMBL/GenBank/DDBJ databases">
        <authorList>
            <person name="Varghese N."/>
            <person name="Submissions S."/>
        </authorList>
    </citation>
    <scope>NUCLEOTIDE SEQUENCE [LARGE SCALE GENOMIC DNA]</scope>
    <source>
        <strain evidence="3">CGMCC 1.12041</strain>
    </source>
</reference>
<protein>
    <submittedName>
        <fullName evidence="2">Uncharacterized protein</fullName>
    </submittedName>
</protein>